<proteinExistence type="predicted"/>
<comment type="caution">
    <text evidence="4">The sequence shown here is derived from an EMBL/GenBank/DDBJ whole genome shotgun (WGS) entry which is preliminary data.</text>
</comment>
<keyword evidence="5" id="KW-1185">Reference proteome</keyword>
<reference evidence="4 5" key="1">
    <citation type="submission" date="2014-11" db="EMBL/GenBank/DDBJ databases">
        <title>Genetic blueprint of the zoonotic pathogen Toxocara canis.</title>
        <authorList>
            <person name="Zhu X.-Q."/>
            <person name="Korhonen P.K."/>
            <person name="Cai H."/>
            <person name="Young N.D."/>
            <person name="Nejsum P."/>
            <person name="von Samson-Himmelstjerna G."/>
            <person name="Boag P.R."/>
            <person name="Tan P."/>
            <person name="Li Q."/>
            <person name="Min J."/>
            <person name="Yang Y."/>
            <person name="Wang X."/>
            <person name="Fang X."/>
            <person name="Hall R.S."/>
            <person name="Hofmann A."/>
            <person name="Sternberg P.W."/>
            <person name="Jex A.R."/>
            <person name="Gasser R.B."/>
        </authorList>
    </citation>
    <scope>NUCLEOTIDE SEQUENCE [LARGE SCALE GENOMIC DNA]</scope>
    <source>
        <strain evidence="4">PN_DK_2014</strain>
    </source>
</reference>
<feature type="transmembrane region" description="Helical" evidence="2">
    <location>
        <begin position="168"/>
        <end position="193"/>
    </location>
</feature>
<name>A0A0B2W2K8_TOXCA</name>
<keyword evidence="2" id="KW-0472">Membrane</keyword>
<feature type="region of interest" description="Disordered" evidence="1">
    <location>
        <begin position="118"/>
        <end position="149"/>
    </location>
</feature>
<evidence type="ECO:0000313" key="4">
    <source>
        <dbReference type="EMBL" id="KHN88208.1"/>
    </source>
</evidence>
<organism evidence="4 5">
    <name type="scientific">Toxocara canis</name>
    <name type="common">Canine roundworm</name>
    <dbReference type="NCBI Taxonomy" id="6265"/>
    <lineage>
        <taxon>Eukaryota</taxon>
        <taxon>Metazoa</taxon>
        <taxon>Ecdysozoa</taxon>
        <taxon>Nematoda</taxon>
        <taxon>Chromadorea</taxon>
        <taxon>Rhabditida</taxon>
        <taxon>Spirurina</taxon>
        <taxon>Ascaridomorpha</taxon>
        <taxon>Ascaridoidea</taxon>
        <taxon>Toxocaridae</taxon>
        <taxon>Toxocara</taxon>
    </lineage>
</organism>
<evidence type="ECO:0000313" key="5">
    <source>
        <dbReference type="Proteomes" id="UP000031036"/>
    </source>
</evidence>
<dbReference type="AlphaFoldDB" id="A0A0B2W2K8"/>
<accession>A0A0B2W2K8</accession>
<keyword evidence="2" id="KW-1133">Transmembrane helix</keyword>
<dbReference type="Proteomes" id="UP000031036">
    <property type="component" value="Unassembled WGS sequence"/>
</dbReference>
<keyword evidence="3" id="KW-0732">Signal</keyword>
<feature type="chain" id="PRO_5002077880" evidence="3">
    <location>
        <begin position="19"/>
        <end position="214"/>
    </location>
</feature>
<sequence length="214" mass="23131">MSLAIDNIFSLGLVTVSADDVPQNQTSSSNATTNHTKIIHINSTTSDQLIKEQRQNVDIAATANERERKKTTDGITQALHDTLAITDQTKLPIVEERRVTKKSTEIPSTLTPSLPQILREESSKPEQKFDDGMKTTEGPNDLPENPLTKPEIAGMHAKVSSIRSSNRIVFFGISGVSLLAAAVSATIFCLVCAGKIMTPHRKPTPPNVLPPAAL</sequence>
<gene>
    <name evidence="4" type="ORF">Tcan_09442</name>
</gene>
<evidence type="ECO:0000256" key="2">
    <source>
        <dbReference type="SAM" id="Phobius"/>
    </source>
</evidence>
<keyword evidence="2" id="KW-0812">Transmembrane</keyword>
<protein>
    <submittedName>
        <fullName evidence="4">Uncharacterized protein</fullName>
    </submittedName>
</protein>
<evidence type="ECO:0000256" key="3">
    <source>
        <dbReference type="SAM" id="SignalP"/>
    </source>
</evidence>
<dbReference type="EMBL" id="JPKZ01000257">
    <property type="protein sequence ID" value="KHN88208.1"/>
    <property type="molecule type" value="Genomic_DNA"/>
</dbReference>
<feature type="compositionally biased region" description="Basic and acidic residues" evidence="1">
    <location>
        <begin position="118"/>
        <end position="134"/>
    </location>
</feature>
<feature type="signal peptide" evidence="3">
    <location>
        <begin position="1"/>
        <end position="18"/>
    </location>
</feature>
<evidence type="ECO:0000256" key="1">
    <source>
        <dbReference type="SAM" id="MobiDB-lite"/>
    </source>
</evidence>